<proteinExistence type="predicted"/>
<accession>A0A6C0JX82</accession>
<dbReference type="AlphaFoldDB" id="A0A6C0JX82"/>
<reference evidence="1" key="1">
    <citation type="journal article" date="2020" name="Nature">
        <title>Giant virus diversity and host interactions through global metagenomics.</title>
        <authorList>
            <person name="Schulz F."/>
            <person name="Roux S."/>
            <person name="Paez-Espino D."/>
            <person name="Jungbluth S."/>
            <person name="Walsh D.A."/>
            <person name="Denef V.J."/>
            <person name="McMahon K.D."/>
            <person name="Konstantinidis K.T."/>
            <person name="Eloe-Fadrosh E.A."/>
            <person name="Kyrpides N.C."/>
            <person name="Woyke T."/>
        </authorList>
    </citation>
    <scope>NUCLEOTIDE SEQUENCE</scope>
    <source>
        <strain evidence="1">GVMAG-S-1062768-28</strain>
    </source>
</reference>
<name>A0A6C0JX82_9ZZZZ</name>
<organism evidence="1">
    <name type="scientific">viral metagenome</name>
    <dbReference type="NCBI Taxonomy" id="1070528"/>
    <lineage>
        <taxon>unclassified sequences</taxon>
        <taxon>metagenomes</taxon>
        <taxon>organismal metagenomes</taxon>
    </lineage>
</organism>
<dbReference type="EMBL" id="MN740696">
    <property type="protein sequence ID" value="QHU08344.1"/>
    <property type="molecule type" value="Genomic_DNA"/>
</dbReference>
<sequence length="79" mass="9210">MNNYSFKPDPSKTYILGNVERQSTMCTLKFDKKGRVCETIWDGTDMWFMRTMAQWIISGGDCTFPGNNEQHTYLLVECE</sequence>
<protein>
    <submittedName>
        <fullName evidence="1">Uncharacterized protein</fullName>
    </submittedName>
</protein>
<evidence type="ECO:0000313" key="1">
    <source>
        <dbReference type="EMBL" id="QHU08344.1"/>
    </source>
</evidence>